<dbReference type="EMBL" id="WWCV01000011">
    <property type="protein sequence ID" value="MYN16739.1"/>
    <property type="molecule type" value="Genomic_DNA"/>
</dbReference>
<proteinExistence type="predicted"/>
<gene>
    <name evidence="2" type="ORF">GTP81_08235</name>
</gene>
<reference evidence="2 3" key="1">
    <citation type="submission" date="2019-12" db="EMBL/GenBank/DDBJ databases">
        <title>Novel species isolated from a subtropical stream in China.</title>
        <authorList>
            <person name="Lu H."/>
        </authorList>
    </citation>
    <scope>NUCLEOTIDE SEQUENCE [LARGE SCALE GENOMIC DNA]</scope>
    <source>
        <strain evidence="2 3">FT107W</strain>
    </source>
</reference>
<dbReference type="AlphaFoldDB" id="A0A845HGV5"/>
<feature type="region of interest" description="Disordered" evidence="1">
    <location>
        <begin position="1"/>
        <end position="23"/>
    </location>
</feature>
<comment type="caution">
    <text evidence="2">The sequence shown here is derived from an EMBL/GenBank/DDBJ whole genome shotgun (WGS) entry which is preliminary data.</text>
</comment>
<dbReference type="RefSeq" id="WP_161089427.1">
    <property type="nucleotide sequence ID" value="NZ_WWCV01000011.1"/>
</dbReference>
<accession>A0A845HGV5</accession>
<evidence type="ECO:0000313" key="2">
    <source>
        <dbReference type="EMBL" id="MYN16739.1"/>
    </source>
</evidence>
<organism evidence="2 3">
    <name type="scientific">Duganella vulcania</name>
    <dbReference type="NCBI Taxonomy" id="2692166"/>
    <lineage>
        <taxon>Bacteria</taxon>
        <taxon>Pseudomonadati</taxon>
        <taxon>Pseudomonadota</taxon>
        <taxon>Betaproteobacteria</taxon>
        <taxon>Burkholderiales</taxon>
        <taxon>Oxalobacteraceae</taxon>
        <taxon>Telluria group</taxon>
        <taxon>Duganella</taxon>
    </lineage>
</organism>
<evidence type="ECO:0000256" key="1">
    <source>
        <dbReference type="SAM" id="MobiDB-lite"/>
    </source>
</evidence>
<name>A0A845HGV5_9BURK</name>
<evidence type="ECO:0000313" key="3">
    <source>
        <dbReference type="Proteomes" id="UP000484875"/>
    </source>
</evidence>
<sequence>MLRHSGRNQFGDHGSPTNGTSLSAAPSEYDRKMWQLHRQLHADLVARFSNRWLKLFADKSKKEAWLMLHNHSSRNLSLATFYKHAAQYSSFEEYLLYRLVSDIPSALKRLGVPPDEIVAEMMKYADCGRYYVTYGAGKELFGTVHG</sequence>
<dbReference type="Proteomes" id="UP000484875">
    <property type="component" value="Unassembled WGS sequence"/>
</dbReference>
<protein>
    <submittedName>
        <fullName evidence="2">Uncharacterized protein</fullName>
    </submittedName>
</protein>
<keyword evidence="3" id="KW-1185">Reference proteome</keyword>